<dbReference type="InterPro" id="IPR023214">
    <property type="entry name" value="HAD_sf"/>
</dbReference>
<dbReference type="SFLD" id="SFLDG01129">
    <property type="entry name" value="C1.5:_HAD__Beta-PGM__Phosphata"/>
    <property type="match status" value="1"/>
</dbReference>
<protein>
    <submittedName>
        <fullName evidence="1">HAD family phosphatase</fullName>
    </submittedName>
</protein>
<dbReference type="InterPro" id="IPR041492">
    <property type="entry name" value="HAD_2"/>
</dbReference>
<evidence type="ECO:0000313" key="2">
    <source>
        <dbReference type="Proteomes" id="UP001332931"/>
    </source>
</evidence>
<dbReference type="Gene3D" id="1.10.150.240">
    <property type="entry name" value="Putative phosphatase, domain 2"/>
    <property type="match status" value="1"/>
</dbReference>
<comment type="caution">
    <text evidence="1">The sequence shown here is derived from an EMBL/GenBank/DDBJ whole genome shotgun (WGS) entry which is preliminary data.</text>
</comment>
<evidence type="ECO:0000313" key="1">
    <source>
        <dbReference type="EMBL" id="MEE6146610.1"/>
    </source>
</evidence>
<dbReference type="CDD" id="cd07505">
    <property type="entry name" value="HAD_BPGM-like"/>
    <property type="match status" value="1"/>
</dbReference>
<dbReference type="PANTHER" id="PTHR43481:SF4">
    <property type="entry name" value="GLYCEROL-1-PHOSPHATE PHOSPHOHYDROLASE 1-RELATED"/>
    <property type="match status" value="1"/>
</dbReference>
<dbReference type="PRINTS" id="PR00413">
    <property type="entry name" value="HADHALOGNASE"/>
</dbReference>
<dbReference type="InterPro" id="IPR006439">
    <property type="entry name" value="HAD-SF_hydro_IA"/>
</dbReference>
<sequence length="232" mass="24978">MPEATDQTSPAPVLDGVIFDMDGLMVDTEPIWTRAWAPTLEEFGIHEVPEGLPDACRGTAGSSTAEQIERYLGNGVDALAIFRRLDEVGSELTLREATKKPGLDEILAYLEKRGIPTAVASSGGIDRIIAQLERLGLREHFATIVSGQNLEHPKPAPDVFLLAAGQLGVQPEKTIVLEDAPAGITAAHAGGFVPIMVPDQVAPTPEIREKAFAVCTDLLAVRDLIDRTWPER</sequence>
<dbReference type="SUPFAM" id="SSF56784">
    <property type="entry name" value="HAD-like"/>
    <property type="match status" value="1"/>
</dbReference>
<organism evidence="1 2">
    <name type="scientific">Olsenella absiana</name>
    <dbReference type="NCBI Taxonomy" id="3115222"/>
    <lineage>
        <taxon>Bacteria</taxon>
        <taxon>Bacillati</taxon>
        <taxon>Actinomycetota</taxon>
        <taxon>Coriobacteriia</taxon>
        <taxon>Coriobacteriales</taxon>
        <taxon>Atopobiaceae</taxon>
        <taxon>Olsenella</taxon>
    </lineage>
</organism>
<dbReference type="NCBIfam" id="TIGR01509">
    <property type="entry name" value="HAD-SF-IA-v3"/>
    <property type="match status" value="1"/>
</dbReference>
<dbReference type="Gene3D" id="3.40.50.1000">
    <property type="entry name" value="HAD superfamily/HAD-like"/>
    <property type="match status" value="1"/>
</dbReference>
<proteinExistence type="predicted"/>
<name>A0ABU7R7N9_9ACTN</name>
<dbReference type="InterPro" id="IPR023198">
    <property type="entry name" value="PGP-like_dom2"/>
</dbReference>
<accession>A0ABU7R7N9</accession>
<dbReference type="Proteomes" id="UP001332931">
    <property type="component" value="Unassembled WGS sequence"/>
</dbReference>
<dbReference type="RefSeq" id="WP_330957372.1">
    <property type="nucleotide sequence ID" value="NZ_JAZGJQ010000001.1"/>
</dbReference>
<reference evidence="1 2" key="1">
    <citation type="submission" date="2024-01" db="EMBL/GenBank/DDBJ databases">
        <title>Description of Olsenella sp. nov., isolated from pig feces.</title>
        <authorList>
            <person name="Chang Y.-H."/>
        </authorList>
    </citation>
    <scope>NUCLEOTIDE SEQUENCE [LARGE SCALE GENOMIC DNA]</scope>
    <source>
        <strain evidence="1 2">YH-ols2223</strain>
    </source>
</reference>
<dbReference type="Pfam" id="PF13419">
    <property type="entry name" value="HAD_2"/>
    <property type="match status" value="1"/>
</dbReference>
<dbReference type="EMBL" id="JAZGJQ010000001">
    <property type="protein sequence ID" value="MEE6146610.1"/>
    <property type="molecule type" value="Genomic_DNA"/>
</dbReference>
<dbReference type="SFLD" id="SFLDS00003">
    <property type="entry name" value="Haloacid_Dehalogenase"/>
    <property type="match status" value="1"/>
</dbReference>
<dbReference type="InterPro" id="IPR036412">
    <property type="entry name" value="HAD-like_sf"/>
</dbReference>
<dbReference type="PANTHER" id="PTHR43481">
    <property type="entry name" value="FRUCTOSE-1-PHOSPHATE PHOSPHATASE"/>
    <property type="match status" value="1"/>
</dbReference>
<keyword evidence="2" id="KW-1185">Reference proteome</keyword>
<dbReference type="InterPro" id="IPR051806">
    <property type="entry name" value="HAD-like_SPP"/>
</dbReference>
<gene>
    <name evidence="1" type="ORF">VXJ25_01165</name>
</gene>